<dbReference type="SUPFAM" id="SSF110324">
    <property type="entry name" value="Ribosomal L27 protein-like"/>
    <property type="match status" value="1"/>
</dbReference>
<feature type="binding site" evidence="2">
    <location>
        <position position="177"/>
    </location>
    <ligand>
        <name>Zn(2+)</name>
        <dbReference type="ChEBI" id="CHEBI:29105"/>
    </ligand>
</feature>
<sequence>MNKKTSGMVFPGENIAEIEEFEAGNNTFTLDGTIRSTVLGNKAYDSKRRTIKIDPINPQDLPKIGDVVMGFVEMLFGPMISIKMFSVNNKPYGSGLSAIASGRTGNNKGGWNRDRYNRKPKSIYRIGDIVRGQISSLMNSSIHLTVDGTNFGLLYSLCLNCGGDTVKINNGVKCIECSYYEEKRISSDYGTSLLKPFQ</sequence>
<dbReference type="PANTHER" id="PTHR12686">
    <property type="entry name" value="3'-5' EXORIBONUCLEASE CSL4-RELATED"/>
    <property type="match status" value="1"/>
</dbReference>
<proteinExistence type="inferred from homology"/>
<dbReference type="InterPro" id="IPR030850">
    <property type="entry name" value="Exosome_Csl4_arc"/>
</dbReference>
<keyword evidence="2" id="KW-0479">Metal-binding</keyword>
<dbReference type="Gene3D" id="2.40.50.140">
    <property type="entry name" value="Nucleic acid-binding proteins"/>
    <property type="match status" value="1"/>
</dbReference>
<keyword evidence="2" id="KW-0862">Zinc</keyword>
<feature type="binding site" evidence="2">
    <location>
        <position position="161"/>
    </location>
    <ligand>
        <name>Zn(2+)</name>
        <dbReference type="ChEBI" id="CHEBI:29105"/>
    </ligand>
</feature>
<gene>
    <name evidence="2" type="primary">csl4</name>
</gene>
<dbReference type="EMBL" id="AJ627421">
    <property type="protein sequence ID" value="CAF28726.1"/>
    <property type="molecule type" value="Genomic_DNA"/>
</dbReference>
<accession>Q701Z8</accession>
<protein>
    <recommendedName>
        <fullName evidence="2">Exosome complex component Csl4</fullName>
    </recommendedName>
</protein>
<comment type="subcellular location">
    <subcellularLocation>
        <location evidence="2">Cytoplasm</location>
    </subcellularLocation>
</comment>
<feature type="binding site" evidence="2">
    <location>
        <position position="174"/>
    </location>
    <ligand>
        <name>Zn(2+)</name>
        <dbReference type="ChEBI" id="CHEBI:29105"/>
    </ligand>
</feature>
<evidence type="ECO:0000313" key="4">
    <source>
        <dbReference type="EMBL" id="CAF28726.1"/>
    </source>
</evidence>
<feature type="domain" description="Exosome complex component N-terminal" evidence="3">
    <location>
        <begin position="8"/>
        <end position="42"/>
    </location>
</feature>
<comment type="function">
    <text evidence="2">Non-catalytic component of the exosome, which is a complex involved in RNA degradation. Increases the RNA binding and the efficiency of RNA degradation. Helpful for the interaction of the exosome with A-poor RNAs.</text>
</comment>
<dbReference type="AlphaFoldDB" id="Q701Z8"/>
<dbReference type="SUPFAM" id="SSF50249">
    <property type="entry name" value="Nucleic acid-binding proteins"/>
    <property type="match status" value="1"/>
</dbReference>
<dbReference type="NCBIfam" id="NF034126">
    <property type="entry name" value="PRK09521.1"/>
    <property type="match status" value="1"/>
</dbReference>
<evidence type="ECO:0000259" key="3">
    <source>
        <dbReference type="Pfam" id="PF14382"/>
    </source>
</evidence>
<dbReference type="InterPro" id="IPR012340">
    <property type="entry name" value="NA-bd_OB-fold"/>
</dbReference>
<dbReference type="GO" id="GO:0006401">
    <property type="term" value="P:RNA catabolic process"/>
    <property type="evidence" value="ECO:0007669"/>
    <property type="project" value="UniProtKB-UniRule"/>
</dbReference>
<evidence type="ECO:0000256" key="2">
    <source>
        <dbReference type="HAMAP-Rule" id="MF_00975"/>
    </source>
</evidence>
<comment type="subunit">
    <text evidence="2">Component of the archaeal exosome complex. Forms a trimer of Rrp4 and/or Csl4 subunits. The trimer associates with an hexameric ring-like arrangement composed of 3 Rrp41-Rrp42 heterodimers. Interacts with DnaG.</text>
</comment>
<name>Q701Z8_9CREN</name>
<dbReference type="PANTHER" id="PTHR12686:SF8">
    <property type="entry name" value="EXOSOME COMPLEX COMPONENT CSL4"/>
    <property type="match status" value="1"/>
</dbReference>
<dbReference type="GO" id="GO:0008270">
    <property type="term" value="F:zinc ion binding"/>
    <property type="evidence" value="ECO:0007669"/>
    <property type="project" value="UniProtKB-UniRule"/>
</dbReference>
<dbReference type="GO" id="GO:0006396">
    <property type="term" value="P:RNA processing"/>
    <property type="evidence" value="ECO:0007669"/>
    <property type="project" value="InterPro"/>
</dbReference>
<keyword evidence="1 2" id="KW-0271">Exosome</keyword>
<organism evidence="4">
    <name type="scientific">uncultured crenarchaeote</name>
    <dbReference type="NCBI Taxonomy" id="29281"/>
    <lineage>
        <taxon>Archaea</taxon>
        <taxon>Thermoproteota</taxon>
        <taxon>environmental samples</taxon>
    </lineage>
</organism>
<dbReference type="InterPro" id="IPR039771">
    <property type="entry name" value="Csl4"/>
</dbReference>
<dbReference type="Pfam" id="PF14382">
    <property type="entry name" value="ECR1_N"/>
    <property type="match status" value="1"/>
</dbReference>
<keyword evidence="2" id="KW-0963">Cytoplasm</keyword>
<dbReference type="InterPro" id="IPR025721">
    <property type="entry name" value="Exosome_cplx_N_dom"/>
</dbReference>
<evidence type="ECO:0000256" key="1">
    <source>
        <dbReference type="ARBA" id="ARBA00022835"/>
    </source>
</evidence>
<reference evidence="4" key="1">
    <citation type="journal article" date="2004" name="Environ. Microbiol.">
        <title>Characterization of Large-Insert DNA Libraries from Soil for Environmental Genomic Studies of Archaea.</title>
        <authorList>
            <person name="Treusch A.H."/>
            <person name="Kletzin A."/>
            <person name="Raddatz G."/>
            <person name="Ochsenreiter T."/>
            <person name="Quaiser A."/>
            <person name="Meurer G."/>
            <person name="Schuster S.C."/>
            <person name="Schleper C."/>
        </authorList>
    </citation>
    <scope>NUCLEOTIDE SEQUENCE</scope>
</reference>
<dbReference type="GO" id="GO:0000178">
    <property type="term" value="C:exosome (RNase complex)"/>
    <property type="evidence" value="ECO:0007669"/>
    <property type="project" value="UniProtKB-KW"/>
</dbReference>
<dbReference type="GO" id="GO:0005737">
    <property type="term" value="C:cytoplasm"/>
    <property type="evidence" value="ECO:0007669"/>
    <property type="project" value="UniProtKB-SubCell"/>
</dbReference>
<dbReference type="Gene3D" id="2.40.50.100">
    <property type="match status" value="1"/>
</dbReference>
<dbReference type="HAMAP" id="MF_00975">
    <property type="entry name" value="Exosome_Csl4"/>
    <property type="match status" value="1"/>
</dbReference>
<comment type="similarity">
    <text evidence="2">Belongs to the CSL4 family.</text>
</comment>
<feature type="binding site" evidence="2">
    <location>
        <position position="158"/>
    </location>
    <ligand>
        <name>Zn(2+)</name>
        <dbReference type="ChEBI" id="CHEBI:29105"/>
    </ligand>
</feature>